<organism evidence="2 3">
    <name type="scientific">Rhizoclosmatium globosum</name>
    <dbReference type="NCBI Taxonomy" id="329046"/>
    <lineage>
        <taxon>Eukaryota</taxon>
        <taxon>Fungi</taxon>
        <taxon>Fungi incertae sedis</taxon>
        <taxon>Chytridiomycota</taxon>
        <taxon>Chytridiomycota incertae sedis</taxon>
        <taxon>Chytridiomycetes</taxon>
        <taxon>Chytridiales</taxon>
        <taxon>Chytriomycetaceae</taxon>
        <taxon>Rhizoclosmatium</taxon>
    </lineage>
</organism>
<proteinExistence type="predicted"/>
<feature type="domain" description="GH18" evidence="1">
    <location>
        <begin position="1"/>
        <end position="149"/>
    </location>
</feature>
<accession>A0A1Y2CU33</accession>
<name>A0A1Y2CU33_9FUNG</name>
<evidence type="ECO:0000313" key="2">
    <source>
        <dbReference type="EMBL" id="ORY50406.1"/>
    </source>
</evidence>
<sequence length="149" mass="16442">MQSARSENKDQFKSDERCSPHFSKDLHVGGGYLTVHQAVGDLIDFYNVQFYNQNGMAYDTCQSIFYASGGGIPGTSVFEIAKKGIPLNKLVVGKPISWDGVVNSGYMDPWIMATCLPDAKAKGWDAGVMGWQYSLDPSYQWISALNTQL</sequence>
<evidence type="ECO:0000259" key="1">
    <source>
        <dbReference type="PROSITE" id="PS51910"/>
    </source>
</evidence>
<dbReference type="EMBL" id="MCGO01000007">
    <property type="protein sequence ID" value="ORY50406.1"/>
    <property type="molecule type" value="Genomic_DNA"/>
</dbReference>
<dbReference type="Gene3D" id="3.20.20.80">
    <property type="entry name" value="Glycosidases"/>
    <property type="match status" value="1"/>
</dbReference>
<comment type="caution">
    <text evidence="2">The sequence shown here is derived from an EMBL/GenBank/DDBJ whole genome shotgun (WGS) entry which is preliminary data.</text>
</comment>
<dbReference type="PROSITE" id="PS51910">
    <property type="entry name" value="GH18_2"/>
    <property type="match status" value="1"/>
</dbReference>
<dbReference type="InterPro" id="IPR017853">
    <property type="entry name" value="GH"/>
</dbReference>
<dbReference type="Proteomes" id="UP000193642">
    <property type="component" value="Unassembled WGS sequence"/>
</dbReference>
<dbReference type="OrthoDB" id="2131278at2759"/>
<evidence type="ECO:0000313" key="3">
    <source>
        <dbReference type="Proteomes" id="UP000193642"/>
    </source>
</evidence>
<dbReference type="SUPFAM" id="SSF51445">
    <property type="entry name" value="(Trans)glycosidases"/>
    <property type="match status" value="1"/>
</dbReference>
<reference evidence="2 3" key="1">
    <citation type="submission" date="2016-07" db="EMBL/GenBank/DDBJ databases">
        <title>Pervasive Adenine N6-methylation of Active Genes in Fungi.</title>
        <authorList>
            <consortium name="DOE Joint Genome Institute"/>
            <person name="Mondo S.J."/>
            <person name="Dannebaum R.O."/>
            <person name="Kuo R.C."/>
            <person name="Labutti K."/>
            <person name="Haridas S."/>
            <person name="Kuo A."/>
            <person name="Salamov A."/>
            <person name="Ahrendt S.R."/>
            <person name="Lipzen A."/>
            <person name="Sullivan W."/>
            <person name="Andreopoulos W.B."/>
            <person name="Clum A."/>
            <person name="Lindquist E."/>
            <person name="Daum C."/>
            <person name="Ramamoorthy G.K."/>
            <person name="Gryganskyi A."/>
            <person name="Culley D."/>
            <person name="Magnuson J.K."/>
            <person name="James T.Y."/>
            <person name="O'Malley M.A."/>
            <person name="Stajich J.E."/>
            <person name="Spatafora J.W."/>
            <person name="Visel A."/>
            <person name="Grigoriev I.V."/>
        </authorList>
    </citation>
    <scope>NUCLEOTIDE SEQUENCE [LARGE SCALE GENOMIC DNA]</scope>
    <source>
        <strain evidence="2 3">JEL800</strain>
    </source>
</reference>
<dbReference type="AlphaFoldDB" id="A0A1Y2CU33"/>
<keyword evidence="3" id="KW-1185">Reference proteome</keyword>
<protein>
    <recommendedName>
        <fullName evidence="1">GH18 domain-containing protein</fullName>
    </recommendedName>
</protein>
<dbReference type="InterPro" id="IPR001223">
    <property type="entry name" value="Glyco_hydro18_cat"/>
</dbReference>
<dbReference type="GO" id="GO:0005975">
    <property type="term" value="P:carbohydrate metabolic process"/>
    <property type="evidence" value="ECO:0007669"/>
    <property type="project" value="InterPro"/>
</dbReference>
<gene>
    <name evidence="2" type="ORF">BCR33DRAFT_734374</name>
</gene>